<dbReference type="EMBL" id="REFZ01000002">
    <property type="protein sequence ID" value="RQH02264.1"/>
    <property type="molecule type" value="Genomic_DNA"/>
</dbReference>
<reference evidence="1 2" key="1">
    <citation type="submission" date="2018-10" db="EMBL/GenBank/DDBJ databases">
        <title>Natrarchaeobius chitinivorans gen. nov., sp. nov., and Natrarchaeobius haloalkaliphilus sp. nov., alkaliphilic, chitin-utilizing haloarchaea from hypersaline alkaline lakes.</title>
        <authorList>
            <person name="Sorokin D.Y."/>
            <person name="Elcheninov A.G."/>
            <person name="Kostrikina N.A."/>
            <person name="Bale N.J."/>
            <person name="Sinninghe Damste J.S."/>
            <person name="Khijniak T.V."/>
            <person name="Kublanov I.V."/>
            <person name="Toshchakov S.V."/>
        </authorList>
    </citation>
    <scope>NUCLEOTIDE SEQUENCE [LARGE SCALE GENOMIC DNA]</scope>
    <source>
        <strain evidence="1 2">AArcht7</strain>
    </source>
</reference>
<evidence type="ECO:0000313" key="2">
    <source>
        <dbReference type="Proteomes" id="UP000281431"/>
    </source>
</evidence>
<dbReference type="InterPro" id="IPR013783">
    <property type="entry name" value="Ig-like_fold"/>
</dbReference>
<dbReference type="PROSITE" id="PS51257">
    <property type="entry name" value="PROKAR_LIPOPROTEIN"/>
    <property type="match status" value="1"/>
</dbReference>
<comment type="caution">
    <text evidence="1">The sequence shown here is derived from an EMBL/GenBank/DDBJ whole genome shotgun (WGS) entry which is preliminary data.</text>
</comment>
<dbReference type="OrthoDB" id="291307at2157"/>
<dbReference type="AlphaFoldDB" id="A0A3N6ME72"/>
<dbReference type="Proteomes" id="UP000281431">
    <property type="component" value="Unassembled WGS sequence"/>
</dbReference>
<accession>A0A3N6ME72</accession>
<keyword evidence="2" id="KW-1185">Reference proteome</keyword>
<gene>
    <name evidence="1" type="ORF">EA472_02890</name>
</gene>
<organism evidence="1 2">
    <name type="scientific">Natrarchaeobius chitinivorans</name>
    <dbReference type="NCBI Taxonomy" id="1679083"/>
    <lineage>
        <taxon>Archaea</taxon>
        <taxon>Methanobacteriati</taxon>
        <taxon>Methanobacteriota</taxon>
        <taxon>Stenosarchaea group</taxon>
        <taxon>Halobacteria</taxon>
        <taxon>Halobacteriales</taxon>
        <taxon>Natrialbaceae</taxon>
        <taxon>Natrarchaeobius</taxon>
    </lineage>
</organism>
<dbReference type="Gene3D" id="1.10.1330.10">
    <property type="entry name" value="Dockerin domain"/>
    <property type="match status" value="1"/>
</dbReference>
<proteinExistence type="predicted"/>
<evidence type="ECO:0008006" key="3">
    <source>
        <dbReference type="Google" id="ProtNLM"/>
    </source>
</evidence>
<dbReference type="InterPro" id="IPR036439">
    <property type="entry name" value="Dockerin_dom_sf"/>
</dbReference>
<sequence>MSYSRPLLVFVTAIIAACVLSVVAVGGVAAQDTDLTVEIDPADPTFEGDGQTVEVEVTNDDDADLIFPLVEVPLRDGLEIPDDRRSVQGGTEFVDGVAVHVDGSVEDRSAFVDDSTFRTGDSLFIEGEMIEAGETRTYVFDLTVSSTNEVTIEADVRPLNNEENNVRESVSVDPVAFGTLEVTADGAIEISGNEIDETGTGSLVVDVPGGFEYDVTGELSLLDGELTIDSVGVAEYATESVAFSDADPGSATTPIVIAQTDDAEVIGNSDSRSVTRGDAETNTLQTVEFDATNSGGTAVLALEDEPTLPMHSLDSHSVHDGEWLARSDGSGVSTVTLDGDFDETVSVTLEGYPIGDVTLSGTVTDDDAATIAANLAAGDATLEYGDVTDDGEITAVDAMKIQQYHDGNRDESYDVTGGA</sequence>
<dbReference type="Gene3D" id="2.60.40.10">
    <property type="entry name" value="Immunoglobulins"/>
    <property type="match status" value="1"/>
</dbReference>
<evidence type="ECO:0000313" key="1">
    <source>
        <dbReference type="EMBL" id="RQH02264.1"/>
    </source>
</evidence>
<protein>
    <recommendedName>
        <fullName evidence="3">Dockerin domain-containing protein</fullName>
    </recommendedName>
</protein>
<dbReference type="GO" id="GO:0000272">
    <property type="term" value="P:polysaccharide catabolic process"/>
    <property type="evidence" value="ECO:0007669"/>
    <property type="project" value="InterPro"/>
</dbReference>
<name>A0A3N6ME72_NATCH</name>